<sequence length="357" mass="38168">MTLQTNTMAIVPTGFDRAGVGDKRWVSRWRRAVGWLGAALLVMALTACGGGDDAGAGGGAGGTPSSGSGSNGNTGSGGTGGTGNNGGTGNSGAGNIGTPGVTKSAKRGVAYDLRSANDLGALAPGVSWWYNWGAQPNGTAASDTSTAYNMDYIPMLWNGNFDGNAIETYLRAHPKVKYLLLLNEPNLGDQSNLQPRDAAALWPRYEAVAQHTGVKLVGPAITWGNNGFNDPVAWLDAFYAEYRAANGNRDPQIDYIAFHWYDYGLSGQLDRLVKYGKPFWVTEFANWHVGDGSAAIDTPAKQMDQMREMVAVCEQRADVFRYAWFTGRWDNDTHFTSLLGADGQLTDLGKLYISLPF</sequence>
<evidence type="ECO:0000313" key="4">
    <source>
        <dbReference type="Proteomes" id="UP000245754"/>
    </source>
</evidence>
<dbReference type="Proteomes" id="UP000245754">
    <property type="component" value="Unassembled WGS sequence"/>
</dbReference>
<dbReference type="Pfam" id="PF11790">
    <property type="entry name" value="Glyco_hydro_cc"/>
    <property type="match status" value="1"/>
</dbReference>
<name>A0A316EKI4_9BURK</name>
<dbReference type="EMBL" id="QGGT01000011">
    <property type="protein sequence ID" value="PWK30969.1"/>
    <property type="molecule type" value="Genomic_DNA"/>
</dbReference>
<evidence type="ECO:0000313" key="3">
    <source>
        <dbReference type="EMBL" id="PWK30969.1"/>
    </source>
</evidence>
<dbReference type="GO" id="GO:0071966">
    <property type="term" value="P:fungal-type cell wall polysaccharide metabolic process"/>
    <property type="evidence" value="ECO:0007669"/>
    <property type="project" value="TreeGrafter"/>
</dbReference>
<organism evidence="3 4">
    <name type="scientific">Cupriavidus plantarum</name>
    <dbReference type="NCBI Taxonomy" id="942865"/>
    <lineage>
        <taxon>Bacteria</taxon>
        <taxon>Pseudomonadati</taxon>
        <taxon>Pseudomonadota</taxon>
        <taxon>Betaproteobacteria</taxon>
        <taxon>Burkholderiales</taxon>
        <taxon>Burkholderiaceae</taxon>
        <taxon>Cupriavidus</taxon>
    </lineage>
</organism>
<dbReference type="SUPFAM" id="SSF51445">
    <property type="entry name" value="(Trans)glycosidases"/>
    <property type="match status" value="1"/>
</dbReference>
<dbReference type="GO" id="GO:0016787">
    <property type="term" value="F:hydrolase activity"/>
    <property type="evidence" value="ECO:0007669"/>
    <property type="project" value="UniProtKB-KW"/>
</dbReference>
<dbReference type="PANTHER" id="PTHR34154:SF3">
    <property type="entry name" value="ALKALI-SENSITIVE LINKAGE PROTEIN 1"/>
    <property type="match status" value="1"/>
</dbReference>
<evidence type="ECO:0000259" key="2">
    <source>
        <dbReference type="Pfam" id="PF11790"/>
    </source>
</evidence>
<protein>
    <submittedName>
        <fullName evidence="3">Putative glycosyl hydrolase</fullName>
    </submittedName>
</protein>
<comment type="caution">
    <text evidence="3">The sequence shown here is derived from an EMBL/GenBank/DDBJ whole genome shotgun (WGS) entry which is preliminary data.</text>
</comment>
<keyword evidence="4" id="KW-1185">Reference proteome</keyword>
<dbReference type="InterPro" id="IPR017853">
    <property type="entry name" value="GH"/>
</dbReference>
<accession>A0A316EKI4</accession>
<dbReference type="RefSeq" id="WP_258308141.1">
    <property type="nucleotide sequence ID" value="NZ_QGGT01000011.1"/>
</dbReference>
<feature type="compositionally biased region" description="Gly residues" evidence="1">
    <location>
        <begin position="56"/>
        <end position="97"/>
    </location>
</feature>
<evidence type="ECO:0000256" key="1">
    <source>
        <dbReference type="SAM" id="MobiDB-lite"/>
    </source>
</evidence>
<feature type="region of interest" description="Disordered" evidence="1">
    <location>
        <begin position="56"/>
        <end position="99"/>
    </location>
</feature>
<reference evidence="3 4" key="1">
    <citation type="submission" date="2018-05" db="EMBL/GenBank/DDBJ databases">
        <title>Genomic Encyclopedia of Type Strains, Phase IV (KMG-V): Genome sequencing to study the core and pangenomes of soil and plant-associated prokaryotes.</title>
        <authorList>
            <person name="Whitman W."/>
        </authorList>
    </citation>
    <scope>NUCLEOTIDE SEQUENCE [LARGE SCALE GENOMIC DNA]</scope>
    <source>
        <strain evidence="3 4">SLV-132</strain>
    </source>
</reference>
<dbReference type="InterPro" id="IPR053183">
    <property type="entry name" value="ASL1"/>
</dbReference>
<dbReference type="AlphaFoldDB" id="A0A316EKI4"/>
<feature type="domain" description="Asl1-like glycosyl hydrolase catalytic" evidence="2">
    <location>
        <begin position="108"/>
        <end position="352"/>
    </location>
</feature>
<dbReference type="Gene3D" id="3.20.20.80">
    <property type="entry name" value="Glycosidases"/>
    <property type="match status" value="1"/>
</dbReference>
<dbReference type="PANTHER" id="PTHR34154">
    <property type="entry name" value="ALKALI-SENSITIVE LINKAGE PROTEIN 1"/>
    <property type="match status" value="1"/>
</dbReference>
<gene>
    <name evidence="3" type="ORF">C7419_11110</name>
</gene>
<dbReference type="InterPro" id="IPR024655">
    <property type="entry name" value="Asl1_glyco_hydro_catalytic"/>
</dbReference>
<keyword evidence="3" id="KW-0378">Hydrolase</keyword>
<proteinExistence type="predicted"/>